<reference evidence="3" key="1">
    <citation type="journal article" date="2019" name="Int. J. Syst. Evol. Microbiol.">
        <title>The Global Catalogue of Microorganisms (GCM) 10K type strain sequencing project: providing services to taxonomists for standard genome sequencing and annotation.</title>
        <authorList>
            <consortium name="The Broad Institute Genomics Platform"/>
            <consortium name="The Broad Institute Genome Sequencing Center for Infectious Disease"/>
            <person name="Wu L."/>
            <person name="Ma J."/>
        </authorList>
    </citation>
    <scope>NUCLEOTIDE SEQUENCE [LARGE SCALE GENOMIC DNA]</scope>
    <source>
        <strain evidence="3">JCM 10696</strain>
    </source>
</reference>
<organism evidence="2 3">
    <name type="scientific">Actinocorallia libanotica</name>
    <dbReference type="NCBI Taxonomy" id="46162"/>
    <lineage>
        <taxon>Bacteria</taxon>
        <taxon>Bacillati</taxon>
        <taxon>Actinomycetota</taxon>
        <taxon>Actinomycetes</taxon>
        <taxon>Streptosporangiales</taxon>
        <taxon>Thermomonosporaceae</taxon>
        <taxon>Actinocorallia</taxon>
    </lineage>
</organism>
<feature type="region of interest" description="Disordered" evidence="1">
    <location>
        <begin position="1"/>
        <end position="20"/>
    </location>
</feature>
<evidence type="ECO:0000313" key="2">
    <source>
        <dbReference type="EMBL" id="GAA0945852.1"/>
    </source>
</evidence>
<keyword evidence="3" id="KW-1185">Reference proteome</keyword>
<name>A0ABP4B444_9ACTN</name>
<dbReference type="EMBL" id="BAAAHH010000005">
    <property type="protein sequence ID" value="GAA0945852.1"/>
    <property type="molecule type" value="Genomic_DNA"/>
</dbReference>
<proteinExistence type="predicted"/>
<sequence>MLRTPRAYRGTLGPPGGVPNERYGDYPRGVACTALKASESWRGVGSLPLSIFDRQKPYVRDRNRVTTESPQCPGTDRNSPDHSEKCPGCLGSDLLVCSS</sequence>
<gene>
    <name evidence="2" type="ORF">GCM10009550_19940</name>
</gene>
<dbReference type="Proteomes" id="UP001500665">
    <property type="component" value="Unassembled WGS sequence"/>
</dbReference>
<evidence type="ECO:0000313" key="3">
    <source>
        <dbReference type="Proteomes" id="UP001500665"/>
    </source>
</evidence>
<feature type="region of interest" description="Disordered" evidence="1">
    <location>
        <begin position="61"/>
        <end position="84"/>
    </location>
</feature>
<accession>A0ABP4B444</accession>
<comment type="caution">
    <text evidence="2">The sequence shown here is derived from an EMBL/GenBank/DDBJ whole genome shotgun (WGS) entry which is preliminary data.</text>
</comment>
<protein>
    <submittedName>
        <fullName evidence="2">Uncharacterized protein</fullName>
    </submittedName>
</protein>
<evidence type="ECO:0000256" key="1">
    <source>
        <dbReference type="SAM" id="MobiDB-lite"/>
    </source>
</evidence>